<dbReference type="NCBIfam" id="TIGR01512">
    <property type="entry name" value="ATPase-IB2_Cd"/>
    <property type="match status" value="1"/>
</dbReference>
<dbReference type="GO" id="GO:0046872">
    <property type="term" value="F:metal ion binding"/>
    <property type="evidence" value="ECO:0007669"/>
    <property type="project" value="UniProtKB-KW"/>
</dbReference>
<feature type="compositionally biased region" description="Polar residues" evidence="18">
    <location>
        <begin position="13"/>
        <end position="24"/>
    </location>
</feature>
<dbReference type="PATRIC" id="fig|1405.8.peg.4441"/>
<evidence type="ECO:0000256" key="14">
    <source>
        <dbReference type="ARBA" id="ARBA00023136"/>
    </source>
</evidence>
<evidence type="ECO:0000256" key="3">
    <source>
        <dbReference type="ARBA" id="ARBA00022448"/>
    </source>
</evidence>
<evidence type="ECO:0000256" key="2">
    <source>
        <dbReference type="ARBA" id="ARBA00006024"/>
    </source>
</evidence>
<evidence type="ECO:0000256" key="10">
    <source>
        <dbReference type="ARBA" id="ARBA00022840"/>
    </source>
</evidence>
<dbReference type="SUPFAM" id="SSF55008">
    <property type="entry name" value="HMA, heavy metal-associated domain"/>
    <property type="match status" value="1"/>
</dbReference>
<dbReference type="SUPFAM" id="SSF81653">
    <property type="entry name" value="Calcium ATPase, transduction domain A"/>
    <property type="match status" value="1"/>
</dbReference>
<dbReference type="InterPro" id="IPR044492">
    <property type="entry name" value="P_typ_ATPase_HD_dom"/>
</dbReference>
<reference evidence="21 23" key="2">
    <citation type="submission" date="2018-08" db="EMBL/GenBank/DDBJ databases">
        <title>Bacillus clarus sp. nov. strain PS00077A.</title>
        <authorList>
            <person name="Mendez Acevedo M."/>
            <person name="Carroll L."/>
            <person name="Mukherjee M."/>
            <person name="Wiedmann M."/>
            <person name="Kovac J."/>
        </authorList>
    </citation>
    <scope>NUCLEOTIDE SEQUENCE [LARGE SCALE GENOMIC DNA]</scope>
    <source>
        <strain evidence="21 23">PS00077A</strain>
    </source>
</reference>
<dbReference type="Gene3D" id="3.40.50.1000">
    <property type="entry name" value="HAD superfamily/HAD-like"/>
    <property type="match status" value="1"/>
</dbReference>
<dbReference type="PROSITE" id="PS00154">
    <property type="entry name" value="ATPASE_E1_E2"/>
    <property type="match status" value="1"/>
</dbReference>
<evidence type="ECO:0000256" key="4">
    <source>
        <dbReference type="ARBA" id="ARBA00022475"/>
    </source>
</evidence>
<keyword evidence="11" id="KW-1278">Translocase</keyword>
<keyword evidence="6" id="KW-0597">Phosphoprotein</keyword>
<dbReference type="STRING" id="1405.B7492_16745"/>
<dbReference type="SUPFAM" id="SSF56784">
    <property type="entry name" value="HAD-like"/>
    <property type="match status" value="1"/>
</dbReference>
<dbReference type="PANTHER" id="PTHR48085:SF5">
    <property type="entry name" value="CADMIUM_ZINC-TRANSPORTING ATPASE HMA4-RELATED"/>
    <property type="match status" value="1"/>
</dbReference>
<dbReference type="SFLD" id="SFLDF00027">
    <property type="entry name" value="p-type_atpase"/>
    <property type="match status" value="1"/>
</dbReference>
<dbReference type="InterPro" id="IPR023298">
    <property type="entry name" value="ATPase_P-typ_TM_dom_sf"/>
</dbReference>
<dbReference type="InterPro" id="IPR027256">
    <property type="entry name" value="P-typ_ATPase_IB"/>
</dbReference>
<dbReference type="PRINTS" id="PR00941">
    <property type="entry name" value="CDATPASE"/>
</dbReference>
<dbReference type="GO" id="GO:0005524">
    <property type="term" value="F:ATP binding"/>
    <property type="evidence" value="ECO:0007669"/>
    <property type="project" value="UniProtKB-UniRule"/>
</dbReference>
<dbReference type="FunFam" id="2.70.150.10:FF:000002">
    <property type="entry name" value="Copper-transporting ATPase 1, putative"/>
    <property type="match status" value="1"/>
</dbReference>
<feature type="transmembrane region" description="Helical" evidence="17">
    <location>
        <begin position="466"/>
        <end position="485"/>
    </location>
</feature>
<dbReference type="InterPro" id="IPR017969">
    <property type="entry name" value="Heavy-metal-associated_CS"/>
</dbReference>
<dbReference type="InterPro" id="IPR008250">
    <property type="entry name" value="ATPase_P-typ_transduc_dom_A_sf"/>
</dbReference>
<keyword evidence="7 17" id="KW-0812">Transmembrane</keyword>
<proteinExistence type="inferred from homology"/>
<dbReference type="GO" id="GO:0008551">
    <property type="term" value="F:P-type cadmium transporter activity"/>
    <property type="evidence" value="ECO:0007669"/>
    <property type="project" value="UniProtKB-EC"/>
</dbReference>
<keyword evidence="14 17" id="KW-0472">Membrane</keyword>
<evidence type="ECO:0000313" key="20">
    <source>
        <dbReference type="EMBL" id="KFN01026.1"/>
    </source>
</evidence>
<dbReference type="SUPFAM" id="SSF81665">
    <property type="entry name" value="Calcium ATPase, transmembrane domain M"/>
    <property type="match status" value="1"/>
</dbReference>
<keyword evidence="5" id="KW-0104">Cadmium</keyword>
<evidence type="ECO:0000256" key="1">
    <source>
        <dbReference type="ARBA" id="ARBA00004651"/>
    </source>
</evidence>
<dbReference type="Proteomes" id="UP000264294">
    <property type="component" value="Unassembled WGS sequence"/>
</dbReference>
<dbReference type="InterPro" id="IPR023299">
    <property type="entry name" value="ATPase_P-typ_cyto_dom_N"/>
</dbReference>
<dbReference type="Pfam" id="PF00122">
    <property type="entry name" value="E1-E2_ATPase"/>
    <property type="match status" value="1"/>
</dbReference>
<evidence type="ECO:0000256" key="7">
    <source>
        <dbReference type="ARBA" id="ARBA00022692"/>
    </source>
</evidence>
<evidence type="ECO:0000256" key="8">
    <source>
        <dbReference type="ARBA" id="ARBA00022723"/>
    </source>
</evidence>
<dbReference type="InterPro" id="IPR018303">
    <property type="entry name" value="ATPase_P-typ_P_site"/>
</dbReference>
<evidence type="ECO:0000313" key="21">
    <source>
        <dbReference type="EMBL" id="RFT65587.1"/>
    </source>
</evidence>
<dbReference type="SFLD" id="SFLDS00003">
    <property type="entry name" value="Haloacid_Dehalogenase"/>
    <property type="match status" value="1"/>
</dbReference>
<dbReference type="NCBIfam" id="TIGR01525">
    <property type="entry name" value="ATPase-IB_hvy"/>
    <property type="match status" value="1"/>
</dbReference>
<keyword evidence="9 17" id="KW-0547">Nucleotide-binding</keyword>
<feature type="region of interest" description="Disordered" evidence="18">
    <location>
        <begin position="137"/>
        <end position="156"/>
    </location>
</feature>
<dbReference type="NCBIfam" id="TIGR01494">
    <property type="entry name" value="ATPase_P-type"/>
    <property type="match status" value="1"/>
</dbReference>
<gene>
    <name evidence="21" type="primary">cadA</name>
    <name evidence="21" type="ORF">D0U04_18395</name>
    <name evidence="20" type="ORF">DJ93_4318</name>
</gene>
<name>A0A090Z9M9_9BACI</name>
<feature type="transmembrane region" description="Helical" evidence="17">
    <location>
        <begin position="240"/>
        <end position="258"/>
    </location>
</feature>
<dbReference type="CDD" id="cd00371">
    <property type="entry name" value="HMA"/>
    <property type="match status" value="1"/>
</dbReference>
<dbReference type="AlphaFoldDB" id="A0A090Z9M9"/>
<sequence length="853" mass="91547">MTDKKEQKASCCHTHSPSDSSSAPTKEEIKKVNSSCCSSKKKIPIVPVTTKDASNCSSNTDNVKTETAKETSSCCSSKKEIPIVPVVKKTSCCSNNTDPAKTENESSGSCCGPKPEKVSSCCSSAFAIQKEEVTSKSSCCSDSSSEDTSPHLDTPKIKGDDVQTYVVNGMDCGACALTIEKHLQNVSGVEEVRVNFATGKMQIRHNRNVEEIIKEVSNAGFEASLAGARRNATPVSKSKNTTLILSGLFLALGFLGGFTNTPPLLITLLYAASILIGGYKPAKSAFYAIRSKALDMNVLMISAAIGAALIGQWLEGATVVWLFALGATLQNKSIERTRESIRGLIDLAPSEAWVQIGTELIKKSVDDITVNTTIVVKPGEKIPLDGKVIGGTSTVNQAPITGESIPIDKQIGDSVYAGTINEEGSLEITVTNLVEDTTLSRIIHLVEEAQEKKAPTEAFVDRFAKLYTPIVFVLAIGVMIIPPLLSMGSWMDWIYKGLELLVVACPCALVISTPVAIVSAIGNAARNGVLIKGGTALEIAGSLNAIAFDKTGTLTEGKPKVMHIRSLDCTENEFLSIAATIEEYSNHPIAKAITTYAKEHQIPIKKGTDFRTIVGKGAQVTIDEETYYAGNAALYKDVRASLQMWNEPIREMQRIGQTVILVGTSKVILGIISVADSIRPTTYETIQELKRAGIQETVMLTGDNEGTAEHIAQKAKVDLYFANLLPEDKVHSVKHLQSEGKTVAMIGDGINDAPALATANLGIAMGGAGTDTAMETADIVLMADNLEKLPYTMKLSRKALHIIKQNIWFSLIIKFIALAFIFPGWLTLWIAVLSDTGAALIVILNSMRLLRNK</sequence>
<dbReference type="Pfam" id="PF00403">
    <property type="entry name" value="HMA"/>
    <property type="match status" value="1"/>
</dbReference>
<keyword evidence="4 17" id="KW-1003">Cell membrane</keyword>
<keyword evidence="3" id="KW-0813">Transport</keyword>
<feature type="transmembrane region" description="Helical" evidence="17">
    <location>
        <begin position="802"/>
        <end position="822"/>
    </location>
</feature>
<feature type="compositionally biased region" description="Low complexity" evidence="18">
    <location>
        <begin position="137"/>
        <end position="147"/>
    </location>
</feature>
<comment type="subcellular location">
    <subcellularLocation>
        <location evidence="1">Cell membrane</location>
        <topology evidence="1">Multi-pass membrane protein</topology>
    </subcellularLocation>
</comment>
<dbReference type="InterPro" id="IPR023214">
    <property type="entry name" value="HAD_sf"/>
</dbReference>
<dbReference type="PRINTS" id="PR00119">
    <property type="entry name" value="CATATPASE"/>
</dbReference>
<dbReference type="Pfam" id="PF00702">
    <property type="entry name" value="Hydrolase"/>
    <property type="match status" value="1"/>
</dbReference>
<dbReference type="InterPro" id="IPR036163">
    <property type="entry name" value="HMA_dom_sf"/>
</dbReference>
<accession>A0A090Z9M9</accession>
<dbReference type="InterPro" id="IPR051014">
    <property type="entry name" value="Cation_Transport_ATPase_IB"/>
</dbReference>
<feature type="domain" description="HMA" evidence="19">
    <location>
        <begin position="161"/>
        <end position="224"/>
    </location>
</feature>
<evidence type="ECO:0000256" key="13">
    <source>
        <dbReference type="ARBA" id="ARBA00023065"/>
    </source>
</evidence>
<evidence type="ECO:0000256" key="9">
    <source>
        <dbReference type="ARBA" id="ARBA00022741"/>
    </source>
</evidence>
<dbReference type="InterPro" id="IPR001757">
    <property type="entry name" value="P_typ_ATPase"/>
</dbReference>
<evidence type="ECO:0000256" key="5">
    <source>
        <dbReference type="ARBA" id="ARBA00022539"/>
    </source>
</evidence>
<comment type="similarity">
    <text evidence="2 17">Belongs to the cation transport ATPase (P-type) (TC 3.A.3) family. Type IB subfamily.</text>
</comment>
<keyword evidence="12 17" id="KW-1133">Transmembrane helix</keyword>
<organism evidence="20 22">
    <name type="scientific">Bacillus clarus</name>
    <dbReference type="NCBI Taxonomy" id="2338372"/>
    <lineage>
        <taxon>Bacteria</taxon>
        <taxon>Bacillati</taxon>
        <taxon>Bacillota</taxon>
        <taxon>Bacilli</taxon>
        <taxon>Bacillales</taxon>
        <taxon>Bacillaceae</taxon>
        <taxon>Bacillus</taxon>
        <taxon>Bacillus cereus group</taxon>
    </lineage>
</organism>
<dbReference type="Gene3D" id="2.70.150.10">
    <property type="entry name" value="Calcium-transporting ATPase, cytoplasmic transduction domain A"/>
    <property type="match status" value="1"/>
</dbReference>
<dbReference type="InterPro" id="IPR059000">
    <property type="entry name" value="ATPase_P-type_domA"/>
</dbReference>
<dbReference type="EC" id="7.2.2.21" evidence="15"/>
<keyword evidence="23" id="KW-1185">Reference proteome</keyword>
<dbReference type="GO" id="GO:0005886">
    <property type="term" value="C:plasma membrane"/>
    <property type="evidence" value="ECO:0007669"/>
    <property type="project" value="UniProtKB-SubCell"/>
</dbReference>
<dbReference type="PANTHER" id="PTHR48085">
    <property type="entry name" value="CADMIUM/ZINC-TRANSPORTING ATPASE HMA2-RELATED"/>
    <property type="match status" value="1"/>
</dbReference>
<dbReference type="FunFam" id="3.30.70.100:FF:000001">
    <property type="entry name" value="ATPase copper transporting beta"/>
    <property type="match status" value="1"/>
</dbReference>
<dbReference type="SFLD" id="SFLDG00002">
    <property type="entry name" value="C1.7:_P-type_atpase_like"/>
    <property type="match status" value="1"/>
</dbReference>
<evidence type="ECO:0000313" key="23">
    <source>
        <dbReference type="Proteomes" id="UP000264294"/>
    </source>
</evidence>
<dbReference type="InterPro" id="IPR036412">
    <property type="entry name" value="HAD-like_sf"/>
</dbReference>
<dbReference type="EMBL" id="QVOD01000024">
    <property type="protein sequence ID" value="RFT65587.1"/>
    <property type="molecule type" value="Genomic_DNA"/>
</dbReference>
<evidence type="ECO:0000256" key="12">
    <source>
        <dbReference type="ARBA" id="ARBA00022989"/>
    </source>
</evidence>
<comment type="caution">
    <text evidence="20">The sequence shown here is derived from an EMBL/GenBank/DDBJ whole genome shotgun (WGS) entry which is preliminary data.</text>
</comment>
<reference evidence="20 22" key="1">
    <citation type="submission" date="2014-04" db="EMBL/GenBank/DDBJ databases">
        <authorList>
            <person name="Bishop-Lilly K.A."/>
            <person name="Broomall S.M."/>
            <person name="Chain P.S."/>
            <person name="Chertkov O."/>
            <person name="Coyne S.R."/>
            <person name="Daligault H.E."/>
            <person name="Davenport K.W."/>
            <person name="Erkkila T."/>
            <person name="Frey K.G."/>
            <person name="Gibbons H.S."/>
            <person name="Gu W."/>
            <person name="Jaissle J."/>
            <person name="Johnson S.L."/>
            <person name="Koroleva G.I."/>
            <person name="Ladner J.T."/>
            <person name="Lo C.-C."/>
            <person name="Minogue T.D."/>
            <person name="Munk C."/>
            <person name="Palacios G.F."/>
            <person name="Redden C.L."/>
            <person name="Rosenzweig C.N."/>
            <person name="Scholz M.B."/>
            <person name="Teshima H."/>
            <person name="Xu Y."/>
        </authorList>
    </citation>
    <scope>NUCLEOTIDE SEQUENCE [LARGE SCALE GENOMIC DNA]</scope>
    <source>
        <strain evidence="20 22">BHP</strain>
    </source>
</reference>
<evidence type="ECO:0000256" key="15">
    <source>
        <dbReference type="ARBA" id="ARBA00039103"/>
    </source>
</evidence>
<evidence type="ECO:0000256" key="11">
    <source>
        <dbReference type="ARBA" id="ARBA00022967"/>
    </source>
</evidence>
<dbReference type="NCBIfam" id="TIGR01511">
    <property type="entry name" value="ATPase-IB1_Cu"/>
    <property type="match status" value="1"/>
</dbReference>
<comment type="catalytic activity">
    <reaction evidence="16">
        <text>Cd(2+)(in) + ATP + H2O = Cd(2+)(out) + ADP + phosphate + H(+)</text>
        <dbReference type="Rhea" id="RHEA:12132"/>
        <dbReference type="ChEBI" id="CHEBI:15377"/>
        <dbReference type="ChEBI" id="CHEBI:15378"/>
        <dbReference type="ChEBI" id="CHEBI:30616"/>
        <dbReference type="ChEBI" id="CHEBI:43474"/>
        <dbReference type="ChEBI" id="CHEBI:48775"/>
        <dbReference type="ChEBI" id="CHEBI:456216"/>
        <dbReference type="EC" id="7.2.2.21"/>
    </reaction>
</comment>
<dbReference type="Gene3D" id="3.40.1110.10">
    <property type="entry name" value="Calcium-transporting ATPase, cytoplasmic domain N"/>
    <property type="match status" value="1"/>
</dbReference>
<keyword evidence="13" id="KW-0406">Ion transport</keyword>
<dbReference type="GO" id="GO:0016887">
    <property type="term" value="F:ATP hydrolysis activity"/>
    <property type="evidence" value="ECO:0007669"/>
    <property type="project" value="InterPro"/>
</dbReference>
<dbReference type="EMBL" id="JMQC01000008">
    <property type="protein sequence ID" value="KFN01026.1"/>
    <property type="molecule type" value="Genomic_DNA"/>
</dbReference>
<dbReference type="InterPro" id="IPR006121">
    <property type="entry name" value="HMA_dom"/>
</dbReference>
<dbReference type="Gene3D" id="3.30.70.100">
    <property type="match status" value="1"/>
</dbReference>
<evidence type="ECO:0000256" key="6">
    <source>
        <dbReference type="ARBA" id="ARBA00022553"/>
    </source>
</evidence>
<keyword evidence="20" id="KW-0378">Hydrolase</keyword>
<dbReference type="PROSITE" id="PS50846">
    <property type="entry name" value="HMA_2"/>
    <property type="match status" value="1"/>
</dbReference>
<feature type="region of interest" description="Disordered" evidence="18">
    <location>
        <begin position="1"/>
        <end position="27"/>
    </location>
</feature>
<feature type="transmembrane region" description="Helical" evidence="17">
    <location>
        <begin position="500"/>
        <end position="522"/>
    </location>
</feature>
<dbReference type="PROSITE" id="PS01047">
    <property type="entry name" value="HMA_1"/>
    <property type="match status" value="1"/>
</dbReference>
<evidence type="ECO:0000256" key="16">
    <source>
        <dbReference type="ARBA" id="ARBA00049338"/>
    </source>
</evidence>
<protein>
    <recommendedName>
        <fullName evidence="15">Cd(2+)-exporting ATPase</fullName>
        <ecNumber evidence="15">7.2.2.21</ecNumber>
    </recommendedName>
</protein>
<evidence type="ECO:0000259" key="19">
    <source>
        <dbReference type="PROSITE" id="PS50846"/>
    </source>
</evidence>
<keyword evidence="10 17" id="KW-0067">ATP-binding</keyword>
<dbReference type="Proteomes" id="UP000029389">
    <property type="component" value="Unassembled WGS sequence"/>
</dbReference>
<dbReference type="RefSeq" id="WP_042983197.1">
    <property type="nucleotide sequence ID" value="NZ_JMQC01000008.1"/>
</dbReference>
<dbReference type="PROSITE" id="PS01229">
    <property type="entry name" value="COF_2"/>
    <property type="match status" value="1"/>
</dbReference>
<keyword evidence="8 17" id="KW-0479">Metal-binding</keyword>
<evidence type="ECO:0000256" key="18">
    <source>
        <dbReference type="SAM" id="MobiDB-lite"/>
    </source>
</evidence>
<evidence type="ECO:0000256" key="17">
    <source>
        <dbReference type="RuleBase" id="RU362081"/>
    </source>
</evidence>
<evidence type="ECO:0000313" key="22">
    <source>
        <dbReference type="Proteomes" id="UP000029389"/>
    </source>
</evidence>